<comment type="caution">
    <text evidence="1">The sequence shown here is derived from an EMBL/GenBank/DDBJ whole genome shotgun (WGS) entry which is preliminary data.</text>
</comment>
<dbReference type="Proteomes" id="UP001444071">
    <property type="component" value="Unassembled WGS sequence"/>
</dbReference>
<name>A0ABV0W377_9TELE</name>
<evidence type="ECO:0000313" key="2">
    <source>
        <dbReference type="Proteomes" id="UP001444071"/>
    </source>
</evidence>
<organism evidence="1 2">
    <name type="scientific">Xenotaenia resolanae</name>
    <dbReference type="NCBI Taxonomy" id="208358"/>
    <lineage>
        <taxon>Eukaryota</taxon>
        <taxon>Metazoa</taxon>
        <taxon>Chordata</taxon>
        <taxon>Craniata</taxon>
        <taxon>Vertebrata</taxon>
        <taxon>Euteleostomi</taxon>
        <taxon>Actinopterygii</taxon>
        <taxon>Neopterygii</taxon>
        <taxon>Teleostei</taxon>
        <taxon>Neoteleostei</taxon>
        <taxon>Acanthomorphata</taxon>
        <taxon>Ovalentaria</taxon>
        <taxon>Atherinomorphae</taxon>
        <taxon>Cyprinodontiformes</taxon>
        <taxon>Goodeidae</taxon>
        <taxon>Xenotaenia</taxon>
    </lineage>
</organism>
<reference evidence="1 2" key="1">
    <citation type="submission" date="2021-06" db="EMBL/GenBank/DDBJ databases">
        <authorList>
            <person name="Palmer J.M."/>
        </authorList>
    </citation>
    <scope>NUCLEOTIDE SEQUENCE [LARGE SCALE GENOMIC DNA]</scope>
    <source>
        <strain evidence="1 2">XR_2019</strain>
        <tissue evidence="1">Muscle</tissue>
    </source>
</reference>
<evidence type="ECO:0000313" key="1">
    <source>
        <dbReference type="EMBL" id="MEQ2263996.1"/>
    </source>
</evidence>
<sequence>MMKISSCLNFELPLKIFQLISAGSDSGHFVKKIEALGQETCSRWFTFCLCRNWTGFRSDISSDLEDLLLIFRNVFQPHADWAAAASPLAASRSGGDVSSAGLRSSLVALRPVRPSGQDLVHQQNHGGDAA</sequence>
<protein>
    <submittedName>
        <fullName evidence="1">Uncharacterized protein</fullName>
    </submittedName>
</protein>
<dbReference type="EMBL" id="JAHRIM010025684">
    <property type="protein sequence ID" value="MEQ2263996.1"/>
    <property type="molecule type" value="Genomic_DNA"/>
</dbReference>
<gene>
    <name evidence="1" type="ORF">XENORESO_016891</name>
</gene>
<keyword evidence="2" id="KW-1185">Reference proteome</keyword>
<accession>A0ABV0W377</accession>
<proteinExistence type="predicted"/>